<evidence type="ECO:0000313" key="8">
    <source>
        <dbReference type="EMBL" id="HIZ68363.1"/>
    </source>
</evidence>
<sequence length="60" mass="6681">MEYYIDPHVCPQDHACPLVVVCPVSAISQDKNGLPVIDDEKCIKCGKCAKRCPMHAVVRR</sequence>
<protein>
    <submittedName>
        <fullName evidence="8">4Fe-4S binding protein</fullName>
    </submittedName>
</protein>
<dbReference type="Proteomes" id="UP000824055">
    <property type="component" value="Unassembled WGS sequence"/>
</dbReference>
<organism evidence="8 9">
    <name type="scientific">Candidatus Prevotella avicola</name>
    <dbReference type="NCBI Taxonomy" id="2838738"/>
    <lineage>
        <taxon>Bacteria</taxon>
        <taxon>Pseudomonadati</taxon>
        <taxon>Bacteroidota</taxon>
        <taxon>Bacteroidia</taxon>
        <taxon>Bacteroidales</taxon>
        <taxon>Prevotellaceae</taxon>
        <taxon>Prevotella</taxon>
    </lineage>
</organism>
<gene>
    <name evidence="8" type="ORF">H9966_00495</name>
</gene>
<evidence type="ECO:0000313" key="9">
    <source>
        <dbReference type="Proteomes" id="UP000824055"/>
    </source>
</evidence>
<dbReference type="SUPFAM" id="SSF54862">
    <property type="entry name" value="4Fe-4S ferredoxins"/>
    <property type="match status" value="1"/>
</dbReference>
<evidence type="ECO:0000256" key="5">
    <source>
        <dbReference type="ARBA" id="ARBA00023004"/>
    </source>
</evidence>
<dbReference type="PANTHER" id="PTHR42859:SF10">
    <property type="entry name" value="DIMETHYLSULFOXIDE REDUCTASE CHAIN B"/>
    <property type="match status" value="1"/>
</dbReference>
<dbReference type="GO" id="GO:0046872">
    <property type="term" value="F:metal ion binding"/>
    <property type="evidence" value="ECO:0007669"/>
    <property type="project" value="UniProtKB-KW"/>
</dbReference>
<evidence type="ECO:0000259" key="7">
    <source>
        <dbReference type="PROSITE" id="PS51379"/>
    </source>
</evidence>
<keyword evidence="2" id="KW-0004">4Fe-4S</keyword>
<dbReference type="InterPro" id="IPR017896">
    <property type="entry name" value="4Fe4S_Fe-S-bd"/>
</dbReference>
<dbReference type="PROSITE" id="PS00198">
    <property type="entry name" value="4FE4S_FER_1"/>
    <property type="match status" value="1"/>
</dbReference>
<dbReference type="GO" id="GO:0051539">
    <property type="term" value="F:4 iron, 4 sulfur cluster binding"/>
    <property type="evidence" value="ECO:0007669"/>
    <property type="project" value="UniProtKB-KW"/>
</dbReference>
<dbReference type="PANTHER" id="PTHR42859">
    <property type="entry name" value="OXIDOREDUCTASE"/>
    <property type="match status" value="1"/>
</dbReference>
<dbReference type="Gene3D" id="3.30.70.20">
    <property type="match status" value="1"/>
</dbReference>
<evidence type="ECO:0000256" key="6">
    <source>
        <dbReference type="ARBA" id="ARBA00023014"/>
    </source>
</evidence>
<dbReference type="InterPro" id="IPR017900">
    <property type="entry name" value="4Fe4S_Fe_S_CS"/>
</dbReference>
<name>A0A9D2JVP1_9BACT</name>
<evidence type="ECO:0000256" key="4">
    <source>
        <dbReference type="ARBA" id="ARBA00022982"/>
    </source>
</evidence>
<keyword evidence="5" id="KW-0408">Iron</keyword>
<comment type="caution">
    <text evidence="8">The sequence shown here is derived from an EMBL/GenBank/DDBJ whole genome shotgun (WGS) entry which is preliminary data.</text>
</comment>
<keyword evidence="4" id="KW-0249">Electron transport</keyword>
<evidence type="ECO:0000256" key="2">
    <source>
        <dbReference type="ARBA" id="ARBA00022485"/>
    </source>
</evidence>
<evidence type="ECO:0000256" key="3">
    <source>
        <dbReference type="ARBA" id="ARBA00022723"/>
    </source>
</evidence>
<evidence type="ECO:0000256" key="1">
    <source>
        <dbReference type="ARBA" id="ARBA00022448"/>
    </source>
</evidence>
<feature type="domain" description="4Fe-4S ferredoxin-type" evidence="7">
    <location>
        <begin position="33"/>
        <end position="60"/>
    </location>
</feature>
<dbReference type="AlphaFoldDB" id="A0A9D2JVP1"/>
<reference evidence="8" key="2">
    <citation type="submission" date="2021-04" db="EMBL/GenBank/DDBJ databases">
        <authorList>
            <person name="Gilroy R."/>
        </authorList>
    </citation>
    <scope>NUCLEOTIDE SEQUENCE</scope>
    <source>
        <strain evidence="8">ChiHecec3B27-8219</strain>
    </source>
</reference>
<keyword evidence="3" id="KW-0479">Metal-binding</keyword>
<dbReference type="InterPro" id="IPR050294">
    <property type="entry name" value="RnfB_subfamily"/>
</dbReference>
<dbReference type="PROSITE" id="PS51379">
    <property type="entry name" value="4FE4S_FER_2"/>
    <property type="match status" value="1"/>
</dbReference>
<dbReference type="EMBL" id="DXBE01000006">
    <property type="protein sequence ID" value="HIZ68363.1"/>
    <property type="molecule type" value="Genomic_DNA"/>
</dbReference>
<proteinExistence type="predicted"/>
<dbReference type="Pfam" id="PF00037">
    <property type="entry name" value="Fer4"/>
    <property type="match status" value="1"/>
</dbReference>
<accession>A0A9D2JVP1</accession>
<keyword evidence="1" id="KW-0813">Transport</keyword>
<keyword evidence="6" id="KW-0411">Iron-sulfur</keyword>
<reference evidence="8" key="1">
    <citation type="journal article" date="2021" name="PeerJ">
        <title>Extensive microbial diversity within the chicken gut microbiome revealed by metagenomics and culture.</title>
        <authorList>
            <person name="Gilroy R."/>
            <person name="Ravi A."/>
            <person name="Getino M."/>
            <person name="Pursley I."/>
            <person name="Horton D.L."/>
            <person name="Alikhan N.F."/>
            <person name="Baker D."/>
            <person name="Gharbi K."/>
            <person name="Hall N."/>
            <person name="Watson M."/>
            <person name="Adriaenssens E.M."/>
            <person name="Foster-Nyarko E."/>
            <person name="Jarju S."/>
            <person name="Secka A."/>
            <person name="Antonio M."/>
            <person name="Oren A."/>
            <person name="Chaudhuri R.R."/>
            <person name="La Ragione R."/>
            <person name="Hildebrand F."/>
            <person name="Pallen M.J."/>
        </authorList>
    </citation>
    <scope>NUCLEOTIDE SEQUENCE</scope>
    <source>
        <strain evidence="8">ChiHecec3B27-8219</strain>
    </source>
</reference>